<dbReference type="InterPro" id="IPR032506">
    <property type="entry name" value="SGSH_C"/>
</dbReference>
<protein>
    <submittedName>
        <fullName evidence="4">DUF4976 domain-containing protein</fullName>
    </submittedName>
</protein>
<dbReference type="Proteomes" id="UP000473278">
    <property type="component" value="Unassembled WGS sequence"/>
</dbReference>
<keyword evidence="1" id="KW-0479">Metal-binding</keyword>
<sequence length="161" mass="18780">HSNFEQATRSPLIISAPGAKKNVKVDSPTEFVDLYPTLTDLAGLEIPEHVVGTSLSPILTGKTQRVKEFAISQYHRWNDVMGYALRTDRYRYVEWHGENYRSYKPYEEENIVGRELYDYKEDPNETQNLVNKESYSEVENNLKEKLKKFLQQRSSQSLESE</sequence>
<keyword evidence="2" id="KW-0378">Hydrolase</keyword>
<dbReference type="PANTHER" id="PTHR45953:SF1">
    <property type="entry name" value="IDURONATE 2-SULFATASE"/>
    <property type="match status" value="1"/>
</dbReference>
<proteinExistence type="predicted"/>
<dbReference type="RefSeq" id="WP_165143924.1">
    <property type="nucleotide sequence ID" value="NZ_JAALLT010000014.1"/>
</dbReference>
<dbReference type="GO" id="GO:0008484">
    <property type="term" value="F:sulfuric ester hydrolase activity"/>
    <property type="evidence" value="ECO:0007669"/>
    <property type="project" value="TreeGrafter"/>
</dbReference>
<dbReference type="GO" id="GO:0046872">
    <property type="term" value="F:metal ion binding"/>
    <property type="evidence" value="ECO:0007669"/>
    <property type="project" value="UniProtKB-KW"/>
</dbReference>
<keyword evidence="5" id="KW-1185">Reference proteome</keyword>
<feature type="domain" description="N-sulphoglucosamine sulphohydrolase C-terminal" evidence="3">
    <location>
        <begin position="4"/>
        <end position="150"/>
    </location>
</feature>
<dbReference type="EMBL" id="JAALLT010000014">
    <property type="protein sequence ID" value="NGP78190.1"/>
    <property type="molecule type" value="Genomic_DNA"/>
</dbReference>
<evidence type="ECO:0000256" key="1">
    <source>
        <dbReference type="ARBA" id="ARBA00022723"/>
    </source>
</evidence>
<dbReference type="GO" id="GO:0005737">
    <property type="term" value="C:cytoplasm"/>
    <property type="evidence" value="ECO:0007669"/>
    <property type="project" value="TreeGrafter"/>
</dbReference>
<organism evidence="4 5">
    <name type="scientific">Halalkalibaculum roseum</name>
    <dbReference type="NCBI Taxonomy" id="2709311"/>
    <lineage>
        <taxon>Bacteria</taxon>
        <taxon>Pseudomonadati</taxon>
        <taxon>Balneolota</taxon>
        <taxon>Balneolia</taxon>
        <taxon>Balneolales</taxon>
        <taxon>Balneolaceae</taxon>
        <taxon>Halalkalibaculum</taxon>
    </lineage>
</organism>
<feature type="non-terminal residue" evidence="4">
    <location>
        <position position="1"/>
    </location>
</feature>
<evidence type="ECO:0000259" key="3">
    <source>
        <dbReference type="Pfam" id="PF16347"/>
    </source>
</evidence>
<name>A0A6M1SYK4_9BACT</name>
<evidence type="ECO:0000313" key="5">
    <source>
        <dbReference type="Proteomes" id="UP000473278"/>
    </source>
</evidence>
<dbReference type="Pfam" id="PF16347">
    <property type="entry name" value="SGSH_C"/>
    <property type="match status" value="1"/>
</dbReference>
<dbReference type="Gene3D" id="3.40.720.10">
    <property type="entry name" value="Alkaline Phosphatase, subunit A"/>
    <property type="match status" value="1"/>
</dbReference>
<dbReference type="AlphaFoldDB" id="A0A6M1SYK4"/>
<reference evidence="4 5" key="1">
    <citation type="submission" date="2020-02" db="EMBL/GenBank/DDBJ databases">
        <title>Balneolaceae bacterium YR4-1, complete genome.</title>
        <authorList>
            <person name="Li Y."/>
            <person name="Wu S."/>
        </authorList>
    </citation>
    <scope>NUCLEOTIDE SEQUENCE [LARGE SCALE GENOMIC DNA]</scope>
    <source>
        <strain evidence="4 5">YR4-1</strain>
    </source>
</reference>
<gene>
    <name evidence="4" type="ORF">G3570_16240</name>
</gene>
<dbReference type="PANTHER" id="PTHR45953">
    <property type="entry name" value="IDURONATE 2-SULFATASE"/>
    <property type="match status" value="1"/>
</dbReference>
<dbReference type="SUPFAM" id="SSF53649">
    <property type="entry name" value="Alkaline phosphatase-like"/>
    <property type="match status" value="1"/>
</dbReference>
<comment type="caution">
    <text evidence="4">The sequence shown here is derived from an EMBL/GenBank/DDBJ whole genome shotgun (WGS) entry which is preliminary data.</text>
</comment>
<evidence type="ECO:0000256" key="2">
    <source>
        <dbReference type="ARBA" id="ARBA00022801"/>
    </source>
</evidence>
<dbReference type="InterPro" id="IPR017850">
    <property type="entry name" value="Alkaline_phosphatase_core_sf"/>
</dbReference>
<accession>A0A6M1SYK4</accession>
<evidence type="ECO:0000313" key="4">
    <source>
        <dbReference type="EMBL" id="NGP78190.1"/>
    </source>
</evidence>